<keyword evidence="2" id="KW-1185">Reference proteome</keyword>
<evidence type="ECO:0000313" key="2">
    <source>
        <dbReference type="Proteomes" id="UP001196413"/>
    </source>
</evidence>
<reference evidence="1" key="1">
    <citation type="submission" date="2021-06" db="EMBL/GenBank/DDBJ databases">
        <title>Parelaphostrongylus tenuis whole genome reference sequence.</title>
        <authorList>
            <person name="Garwood T.J."/>
            <person name="Larsen P.A."/>
            <person name="Fountain-Jones N.M."/>
            <person name="Garbe J.R."/>
            <person name="Macchietto M.G."/>
            <person name="Kania S.A."/>
            <person name="Gerhold R.W."/>
            <person name="Richards J.E."/>
            <person name="Wolf T.M."/>
        </authorList>
    </citation>
    <scope>NUCLEOTIDE SEQUENCE</scope>
    <source>
        <strain evidence="1">MNPRO001-30</strain>
        <tissue evidence="1">Meninges</tissue>
    </source>
</reference>
<comment type="caution">
    <text evidence="1">The sequence shown here is derived from an EMBL/GenBank/DDBJ whole genome shotgun (WGS) entry which is preliminary data.</text>
</comment>
<sequence length="109" mass="11820">MAANHSDIPPPPGTITFQPGCEPIRIQDQSGQYMVDAVLCNTEVDCAIVELKGRDAVIVSVMVHVVACLGCNDKEFPVNTPNGEMIGTISKKWKVVFGSFKTQMFSGYV</sequence>
<dbReference type="EMBL" id="JAHQIW010002277">
    <property type="protein sequence ID" value="KAJ1354913.1"/>
    <property type="molecule type" value="Genomic_DNA"/>
</dbReference>
<protein>
    <submittedName>
        <fullName evidence="1">Uncharacterized protein</fullName>
    </submittedName>
</protein>
<accession>A0AAD5QK63</accession>
<evidence type="ECO:0000313" key="1">
    <source>
        <dbReference type="EMBL" id="KAJ1354913.1"/>
    </source>
</evidence>
<dbReference type="Proteomes" id="UP001196413">
    <property type="component" value="Unassembled WGS sequence"/>
</dbReference>
<organism evidence="1 2">
    <name type="scientific">Parelaphostrongylus tenuis</name>
    <name type="common">Meningeal worm</name>
    <dbReference type="NCBI Taxonomy" id="148309"/>
    <lineage>
        <taxon>Eukaryota</taxon>
        <taxon>Metazoa</taxon>
        <taxon>Ecdysozoa</taxon>
        <taxon>Nematoda</taxon>
        <taxon>Chromadorea</taxon>
        <taxon>Rhabditida</taxon>
        <taxon>Rhabditina</taxon>
        <taxon>Rhabditomorpha</taxon>
        <taxon>Strongyloidea</taxon>
        <taxon>Metastrongylidae</taxon>
        <taxon>Parelaphostrongylus</taxon>
    </lineage>
</organism>
<proteinExistence type="predicted"/>
<gene>
    <name evidence="1" type="ORF">KIN20_012004</name>
</gene>
<name>A0AAD5QK63_PARTN</name>
<dbReference type="AlphaFoldDB" id="A0AAD5QK63"/>